<proteinExistence type="predicted"/>
<protein>
    <submittedName>
        <fullName evidence="1">Uncharacterized protein</fullName>
    </submittedName>
</protein>
<dbReference type="Proteomes" id="UP000799118">
    <property type="component" value="Unassembled WGS sequence"/>
</dbReference>
<dbReference type="AlphaFoldDB" id="A0A6A4HR19"/>
<dbReference type="OrthoDB" id="2340858at2759"/>
<reference evidence="1" key="1">
    <citation type="journal article" date="2019" name="Environ. Microbiol.">
        <title>Fungal ecological strategies reflected in gene transcription - a case study of two litter decomposers.</title>
        <authorList>
            <person name="Barbi F."/>
            <person name="Kohler A."/>
            <person name="Barry K."/>
            <person name="Baskaran P."/>
            <person name="Daum C."/>
            <person name="Fauchery L."/>
            <person name="Ihrmark K."/>
            <person name="Kuo A."/>
            <person name="LaButti K."/>
            <person name="Lipzen A."/>
            <person name="Morin E."/>
            <person name="Grigoriev I.V."/>
            <person name="Henrissat B."/>
            <person name="Lindahl B."/>
            <person name="Martin F."/>
        </authorList>
    </citation>
    <scope>NUCLEOTIDE SEQUENCE</scope>
    <source>
        <strain evidence="1">JB14</strain>
    </source>
</reference>
<evidence type="ECO:0000313" key="1">
    <source>
        <dbReference type="EMBL" id="KAE9399798.1"/>
    </source>
</evidence>
<name>A0A6A4HR19_9AGAR</name>
<dbReference type="EMBL" id="ML769464">
    <property type="protein sequence ID" value="KAE9399798.1"/>
    <property type="molecule type" value="Genomic_DNA"/>
</dbReference>
<organism evidence="1 2">
    <name type="scientific">Gymnopus androsaceus JB14</name>
    <dbReference type="NCBI Taxonomy" id="1447944"/>
    <lineage>
        <taxon>Eukaryota</taxon>
        <taxon>Fungi</taxon>
        <taxon>Dikarya</taxon>
        <taxon>Basidiomycota</taxon>
        <taxon>Agaricomycotina</taxon>
        <taxon>Agaricomycetes</taxon>
        <taxon>Agaricomycetidae</taxon>
        <taxon>Agaricales</taxon>
        <taxon>Marasmiineae</taxon>
        <taxon>Omphalotaceae</taxon>
        <taxon>Gymnopus</taxon>
    </lineage>
</organism>
<evidence type="ECO:0000313" key="2">
    <source>
        <dbReference type="Proteomes" id="UP000799118"/>
    </source>
</evidence>
<keyword evidence="2" id="KW-1185">Reference proteome</keyword>
<feature type="non-terminal residue" evidence="1">
    <location>
        <position position="1"/>
    </location>
</feature>
<gene>
    <name evidence="1" type="ORF">BT96DRAFT_820124</name>
</gene>
<sequence>IFEDRLHSLLQDGHPWDVYPMVQLSAESNMMTSNTDPVYLTKSISLAQTFHLHTPHLQPLDVPHSPCSLHLCIFDNEGLSHEQVRSGVYFRPRSPVQATFDSFICDPAEKKIYIFKFTVSVKHSVKHSGLAMLAELCPDFKMVYIGFTPNATLKLPFEKQSESLVVEKWHAVVSSDKLFAVSTTFQCLMCSLAYILDLVRWRQLVPMKVVKFVQCSKNSI</sequence>
<accession>A0A6A4HR19</accession>